<evidence type="ECO:0000313" key="1">
    <source>
        <dbReference type="EMBL" id="ABB77579.1"/>
    </source>
</evidence>
<evidence type="ECO:0000313" key="2">
    <source>
        <dbReference type="Proteomes" id="UP000006662"/>
    </source>
</evidence>
<dbReference type="EMBL" id="DQ227763">
    <property type="protein sequence ID" value="ABB77579.1"/>
    <property type="molecule type" value="Genomic_DNA"/>
</dbReference>
<proteinExistence type="predicted"/>
<dbReference type="RefSeq" id="YP_764272.1">
    <property type="nucleotide sequence ID" value="NC_008370.1"/>
</dbReference>
<accession>Q09WU2</accession>
<keyword evidence="2" id="KW-1185">Reference proteome</keyword>
<protein>
    <submittedName>
        <fullName evidence="1">Putative tail accessory fiber/neck passage structure</fullName>
    </submittedName>
</protein>
<name>Q09WU2_9CAUD</name>
<sequence>MPDGANHVAFAYSADGKDRFTTVYPNFNLLDGTKDFSGYWGNAESWSNDGTYKGLAVKKRHGSGQGIYKTFTAPADGTYTFSSYFKSSGSGKIIRRWVNTNGLDGKGTTDLDSNIDWTIDTFSASLKVGDKVFVRYEITSGSVGVDIWNAGHKWEKGSTATPYMLSFSEVTVEDYPSYIGTYTDNDSNTQSTDPVKYTWKKIVE</sequence>
<dbReference type="KEGG" id="vg:5141525"/>
<reference evidence="1 2" key="1">
    <citation type="journal article" date="2006" name="FEMS Microbiol. Lett.">
        <title>Sequence and comparative genomic analysis of lactococcal bacteriophages jj50, 712 and P008: evolutionary insights into the 936 phage species.</title>
        <authorList>
            <person name="Mahony J."/>
            <person name="Deveau H."/>
            <person name="Mc Grath S."/>
            <person name="Ventura M."/>
            <person name="Canchaya C."/>
            <person name="Moineau S."/>
            <person name="Fitzgerald G.F."/>
            <person name="van Sinderen D."/>
        </authorList>
    </citation>
    <scope>NUCLEOTIDE SEQUENCE</scope>
</reference>
<dbReference type="Proteomes" id="UP000006662">
    <property type="component" value="Segment"/>
</dbReference>
<dbReference type="OrthoDB" id="2148at10239"/>
<organism evidence="1 2">
    <name type="scientific">Lactococcus phage 712</name>
    <dbReference type="NCBI Taxonomy" id="2892346"/>
    <lineage>
        <taxon>Viruses</taxon>
        <taxon>Duplodnaviria</taxon>
        <taxon>Heunggongvirae</taxon>
        <taxon>Uroviricota</taxon>
        <taxon>Caudoviricetes</taxon>
        <taxon>Skunavirus</taxon>
        <taxon>Skunavirus sv712</taxon>
    </lineage>
</organism>
<dbReference type="GeneID" id="5141525"/>